<accession>A0ABR1SU79</accession>
<dbReference type="PANTHER" id="PTHR28088">
    <property type="entry name" value="TRANSCRIPTIONAL ACTIVATOR HAA1-RELATED"/>
    <property type="match status" value="1"/>
</dbReference>
<evidence type="ECO:0000259" key="9">
    <source>
        <dbReference type="PROSITE" id="PS50073"/>
    </source>
</evidence>
<evidence type="ECO:0000256" key="2">
    <source>
        <dbReference type="ARBA" id="ARBA00022723"/>
    </source>
</evidence>
<dbReference type="GeneID" id="92099108"/>
<dbReference type="PROSITE" id="PS50073">
    <property type="entry name" value="COPPER_FIST_2"/>
    <property type="match status" value="1"/>
</dbReference>
<dbReference type="InterPro" id="IPR001083">
    <property type="entry name" value="Cu_fist_DNA-bd_dom"/>
</dbReference>
<evidence type="ECO:0000256" key="8">
    <source>
        <dbReference type="SAM" id="MobiDB-lite"/>
    </source>
</evidence>
<feature type="domain" description="Copper-fist" evidence="9">
    <location>
        <begin position="1"/>
        <end position="39"/>
    </location>
</feature>
<dbReference type="SMART" id="SM01090">
    <property type="entry name" value="Copper-fist"/>
    <property type="match status" value="1"/>
</dbReference>
<dbReference type="RefSeq" id="XP_066707721.1">
    <property type="nucleotide sequence ID" value="XM_066866045.1"/>
</dbReference>
<dbReference type="PANTHER" id="PTHR28088:SF5">
    <property type="entry name" value="TRANSCRIPTIONAL ACTIVATOR HAA1-RELATED"/>
    <property type="match status" value="1"/>
</dbReference>
<keyword evidence="6" id="KW-0804">Transcription</keyword>
<dbReference type="InterPro" id="IPR051763">
    <property type="entry name" value="Copper_Homeo_Regul"/>
</dbReference>
<dbReference type="Proteomes" id="UP001480595">
    <property type="component" value="Unassembled WGS sequence"/>
</dbReference>
<keyword evidence="3" id="KW-0862">Zinc</keyword>
<feature type="compositionally biased region" description="Polar residues" evidence="8">
    <location>
        <begin position="213"/>
        <end position="229"/>
    </location>
</feature>
<gene>
    <name evidence="10" type="ORF">PG994_014636</name>
</gene>
<dbReference type="InterPro" id="IPR036395">
    <property type="entry name" value="Cu_fist_DNA-bd_dom_sf"/>
</dbReference>
<feature type="region of interest" description="Disordered" evidence="8">
    <location>
        <begin position="332"/>
        <end position="353"/>
    </location>
</feature>
<dbReference type="SMART" id="SM00412">
    <property type="entry name" value="Cu_FIST"/>
    <property type="match status" value="1"/>
</dbReference>
<sequence>MLIDGKKWACEACVRGHRVSNCQHADRPLQHINKKGRPVSQCQHCRAMRKSRASHVKCDCGEKTHKCQHLQQTVEGHHDSCCCNHGGRCTCSHKKEPVLDTVPESESDQECLASKPKSTTVRRRRANTAHSEPVLSFDENGHHKPAHKHNKASQKCGPYSLSRATPCTAISVAAAWRIGRRIISCMAIRRAKPATRISQHSASSSREGARSEQVSPSLGGSSTLQQLNGSLPPLDLSGIQYPEYTPAFDLFGGLSDHEPPYSAGLSAVSVDWGQYDGLELNGDSFAPSSFDQAQSFTGFDLAATEPTLTSNSAMSRETKILPLRSAKRRLRGSDRAQQPTYLNMSQNQGSMLTSGDVSNVDLDQFKGAAAANKFLPNLGSLDDAGAGMASLDEDPYWSMSSFADGVTESPGPVRSAFWDTQ</sequence>
<evidence type="ECO:0000256" key="6">
    <source>
        <dbReference type="ARBA" id="ARBA00023163"/>
    </source>
</evidence>
<comment type="subcellular location">
    <subcellularLocation>
        <location evidence="1">Nucleus</location>
    </subcellularLocation>
</comment>
<evidence type="ECO:0000256" key="5">
    <source>
        <dbReference type="ARBA" id="ARBA00023015"/>
    </source>
</evidence>
<proteinExistence type="predicted"/>
<feature type="compositionally biased region" description="Polar residues" evidence="8">
    <location>
        <begin position="335"/>
        <end position="353"/>
    </location>
</feature>
<evidence type="ECO:0000256" key="7">
    <source>
        <dbReference type="ARBA" id="ARBA00023242"/>
    </source>
</evidence>
<evidence type="ECO:0000313" key="11">
    <source>
        <dbReference type="Proteomes" id="UP001480595"/>
    </source>
</evidence>
<evidence type="ECO:0000256" key="1">
    <source>
        <dbReference type="ARBA" id="ARBA00004123"/>
    </source>
</evidence>
<dbReference type="SUPFAM" id="SSF57879">
    <property type="entry name" value="Zinc domain conserved in yeast copper-regulated transcription factors"/>
    <property type="match status" value="1"/>
</dbReference>
<dbReference type="EMBL" id="JAQQWL010000016">
    <property type="protein sequence ID" value="KAK8037869.1"/>
    <property type="molecule type" value="Genomic_DNA"/>
</dbReference>
<keyword evidence="7" id="KW-0539">Nucleus</keyword>
<feature type="region of interest" description="Disordered" evidence="8">
    <location>
        <begin position="194"/>
        <end position="229"/>
    </location>
</feature>
<keyword evidence="11" id="KW-1185">Reference proteome</keyword>
<keyword evidence="2" id="KW-0479">Metal-binding</keyword>
<organism evidence="10 11">
    <name type="scientific">Apiospora phragmitis</name>
    <dbReference type="NCBI Taxonomy" id="2905665"/>
    <lineage>
        <taxon>Eukaryota</taxon>
        <taxon>Fungi</taxon>
        <taxon>Dikarya</taxon>
        <taxon>Ascomycota</taxon>
        <taxon>Pezizomycotina</taxon>
        <taxon>Sordariomycetes</taxon>
        <taxon>Xylariomycetidae</taxon>
        <taxon>Amphisphaeriales</taxon>
        <taxon>Apiosporaceae</taxon>
        <taxon>Apiospora</taxon>
    </lineage>
</organism>
<evidence type="ECO:0000256" key="3">
    <source>
        <dbReference type="ARBA" id="ARBA00022833"/>
    </source>
</evidence>
<dbReference type="Pfam" id="PF00649">
    <property type="entry name" value="Copper-fist"/>
    <property type="match status" value="1"/>
</dbReference>
<reference evidence="10 11" key="1">
    <citation type="submission" date="2023-01" db="EMBL/GenBank/DDBJ databases">
        <title>Analysis of 21 Apiospora genomes using comparative genomics revels a genus with tremendous synthesis potential of carbohydrate active enzymes and secondary metabolites.</title>
        <authorList>
            <person name="Sorensen T."/>
        </authorList>
    </citation>
    <scope>NUCLEOTIDE SEQUENCE [LARGE SCALE GENOMIC DNA]</scope>
    <source>
        <strain evidence="10 11">CBS 135458</strain>
    </source>
</reference>
<evidence type="ECO:0000313" key="10">
    <source>
        <dbReference type="EMBL" id="KAK8037869.1"/>
    </source>
</evidence>
<feature type="compositionally biased region" description="Basic residues" evidence="8">
    <location>
        <begin position="143"/>
        <end position="152"/>
    </location>
</feature>
<evidence type="ECO:0000256" key="4">
    <source>
        <dbReference type="ARBA" id="ARBA00023008"/>
    </source>
</evidence>
<dbReference type="PRINTS" id="PR00617">
    <property type="entry name" value="COPPERFIST"/>
</dbReference>
<feature type="region of interest" description="Disordered" evidence="8">
    <location>
        <begin position="105"/>
        <end position="157"/>
    </location>
</feature>
<name>A0ABR1SU79_9PEZI</name>
<dbReference type="Gene3D" id="3.90.430.10">
    <property type="entry name" value="Copper fist DNA-binding domain"/>
    <property type="match status" value="1"/>
</dbReference>
<protein>
    <recommendedName>
        <fullName evidence="9">Copper-fist domain-containing protein</fullName>
    </recommendedName>
</protein>
<keyword evidence="4" id="KW-0186">Copper</keyword>
<keyword evidence="5" id="KW-0805">Transcription regulation</keyword>
<comment type="caution">
    <text evidence="10">The sequence shown here is derived from an EMBL/GenBank/DDBJ whole genome shotgun (WGS) entry which is preliminary data.</text>
</comment>